<feature type="compositionally biased region" description="Low complexity" evidence="1">
    <location>
        <begin position="64"/>
        <end position="90"/>
    </location>
</feature>
<gene>
    <name evidence="2" type="ORF">PVAND_015352</name>
</gene>
<accession>A0A9J6BCD7</accession>
<dbReference type="OrthoDB" id="6159439at2759"/>
<reference evidence="2" key="1">
    <citation type="submission" date="2021-03" db="EMBL/GenBank/DDBJ databases">
        <title>Chromosome level genome of the anhydrobiotic midge Polypedilum vanderplanki.</title>
        <authorList>
            <person name="Yoshida Y."/>
            <person name="Kikawada T."/>
            <person name="Gusev O."/>
        </authorList>
    </citation>
    <scope>NUCLEOTIDE SEQUENCE</scope>
    <source>
        <strain evidence="2">NIAS01</strain>
        <tissue evidence="2">Whole body or cell culture</tissue>
    </source>
</reference>
<evidence type="ECO:0000313" key="2">
    <source>
        <dbReference type="EMBL" id="KAG5667370.1"/>
    </source>
</evidence>
<comment type="caution">
    <text evidence="2">The sequence shown here is derived from an EMBL/GenBank/DDBJ whole genome shotgun (WGS) entry which is preliminary data.</text>
</comment>
<organism evidence="2 3">
    <name type="scientific">Polypedilum vanderplanki</name>
    <name type="common">Sleeping chironomid midge</name>
    <dbReference type="NCBI Taxonomy" id="319348"/>
    <lineage>
        <taxon>Eukaryota</taxon>
        <taxon>Metazoa</taxon>
        <taxon>Ecdysozoa</taxon>
        <taxon>Arthropoda</taxon>
        <taxon>Hexapoda</taxon>
        <taxon>Insecta</taxon>
        <taxon>Pterygota</taxon>
        <taxon>Neoptera</taxon>
        <taxon>Endopterygota</taxon>
        <taxon>Diptera</taxon>
        <taxon>Nematocera</taxon>
        <taxon>Chironomoidea</taxon>
        <taxon>Chironomidae</taxon>
        <taxon>Chironominae</taxon>
        <taxon>Polypedilum</taxon>
        <taxon>Polypedilum</taxon>
    </lineage>
</organism>
<dbReference type="AlphaFoldDB" id="A0A9J6BCD7"/>
<sequence length="204" mass="21798">MLKIILNCLSKNSHRPISRRAKFRKQERLAQQKVTNNTNSSNGDGGLTAHVKSEGKSSTKSDSKQQQPGSPLSNVSTTPNSSASSHQSNSDIKPINGKLSTDSDILSSPNNNNNHKWPSSCTNLLQNSINCVTSINNNTLSSSNNNSLKASTHLTLNHNMQTHHHALTSALSSPFSSLLGASSGGYLLDPLGNLQKSAASNHLF</sequence>
<feature type="region of interest" description="Disordered" evidence="1">
    <location>
        <begin position="17"/>
        <end position="111"/>
    </location>
</feature>
<dbReference type="EMBL" id="JADBJN010000004">
    <property type="protein sequence ID" value="KAG5667370.1"/>
    <property type="molecule type" value="Genomic_DNA"/>
</dbReference>
<keyword evidence="3" id="KW-1185">Reference proteome</keyword>
<evidence type="ECO:0000313" key="3">
    <source>
        <dbReference type="Proteomes" id="UP001107558"/>
    </source>
</evidence>
<proteinExistence type="predicted"/>
<feature type="compositionally biased region" description="Polar residues" evidence="1">
    <location>
        <begin position="98"/>
        <end position="111"/>
    </location>
</feature>
<evidence type="ECO:0000256" key="1">
    <source>
        <dbReference type="SAM" id="MobiDB-lite"/>
    </source>
</evidence>
<protein>
    <submittedName>
        <fullName evidence="2">Uncharacterized protein</fullName>
    </submittedName>
</protein>
<dbReference type="Proteomes" id="UP001107558">
    <property type="component" value="Chromosome 4"/>
</dbReference>
<name>A0A9J6BCD7_POLVA</name>
<feature type="compositionally biased region" description="Basic and acidic residues" evidence="1">
    <location>
        <begin position="51"/>
        <end position="63"/>
    </location>
</feature>